<comment type="caution">
    <text evidence="1">The sequence shown here is derived from an EMBL/GenBank/DDBJ whole genome shotgun (WGS) entry which is preliminary data.</text>
</comment>
<evidence type="ECO:0000313" key="2">
    <source>
        <dbReference type="Proteomes" id="UP000191408"/>
    </source>
</evidence>
<dbReference type="Proteomes" id="UP000191408">
    <property type="component" value="Unassembled WGS sequence"/>
</dbReference>
<dbReference type="STRING" id="60169.A0A1V6NUD1"/>
<proteinExistence type="predicted"/>
<sequence>MVSTTIHFLAKWWTLQIAEHPEERREIKIRCAINARRIKSNDLSGKLPPDLIWFPAVAHCLTYRMLAHVTVSTKDSGPTEIFRAILGGPGVFDIVRASTLFAKAAKARRATTPEHTATLGGDVKGGMAQIDKLKHLCC</sequence>
<organism evidence="1 2">
    <name type="scientific">Penicillium polonicum</name>
    <dbReference type="NCBI Taxonomy" id="60169"/>
    <lineage>
        <taxon>Eukaryota</taxon>
        <taxon>Fungi</taxon>
        <taxon>Dikarya</taxon>
        <taxon>Ascomycota</taxon>
        <taxon>Pezizomycotina</taxon>
        <taxon>Eurotiomycetes</taxon>
        <taxon>Eurotiomycetidae</taxon>
        <taxon>Eurotiales</taxon>
        <taxon>Aspergillaceae</taxon>
        <taxon>Penicillium</taxon>
    </lineage>
</organism>
<dbReference type="AlphaFoldDB" id="A0A1V6NUD1"/>
<accession>A0A1V6NUD1</accession>
<gene>
    <name evidence="1" type="ORF">PENPOL_c003G01633</name>
</gene>
<reference evidence="2" key="1">
    <citation type="journal article" date="2017" name="Nat. Microbiol.">
        <title>Global analysis of biosynthetic gene clusters reveals vast potential of secondary metabolite production in Penicillium species.</title>
        <authorList>
            <person name="Nielsen J.C."/>
            <person name="Grijseels S."/>
            <person name="Prigent S."/>
            <person name="Ji B."/>
            <person name="Dainat J."/>
            <person name="Nielsen K.F."/>
            <person name="Frisvad J.C."/>
            <person name="Workman M."/>
            <person name="Nielsen J."/>
        </authorList>
    </citation>
    <scope>NUCLEOTIDE SEQUENCE [LARGE SCALE GENOMIC DNA]</scope>
    <source>
        <strain evidence="2">IBT 4502</strain>
    </source>
</reference>
<protein>
    <submittedName>
        <fullName evidence="1">Uncharacterized protein</fullName>
    </submittedName>
</protein>
<evidence type="ECO:0000313" key="1">
    <source>
        <dbReference type="EMBL" id="OQD68325.1"/>
    </source>
</evidence>
<dbReference type="OrthoDB" id="73875at2759"/>
<dbReference type="EMBL" id="MDYM01000003">
    <property type="protein sequence ID" value="OQD68325.1"/>
    <property type="molecule type" value="Genomic_DNA"/>
</dbReference>
<name>A0A1V6NUD1_PENPO</name>
<keyword evidence="2" id="KW-1185">Reference proteome</keyword>